<dbReference type="OrthoDB" id="5404599at2759"/>
<keyword evidence="3" id="KW-1185">Reference proteome</keyword>
<dbReference type="STRING" id="692275.N1QHK8"/>
<accession>N1QHK8</accession>
<evidence type="ECO:0000259" key="1">
    <source>
        <dbReference type="Pfam" id="PF01636"/>
    </source>
</evidence>
<dbReference type="HOGENOM" id="CLU_874840_0_0_1"/>
<reference evidence="2 3" key="1">
    <citation type="journal article" date="2012" name="PLoS Pathog.">
        <title>Diverse lifestyles and strategies of plant pathogenesis encoded in the genomes of eighteen Dothideomycetes fungi.</title>
        <authorList>
            <person name="Ohm R.A."/>
            <person name="Feau N."/>
            <person name="Henrissat B."/>
            <person name="Schoch C.L."/>
            <person name="Horwitz B.A."/>
            <person name="Barry K.W."/>
            <person name="Condon B.J."/>
            <person name="Copeland A.C."/>
            <person name="Dhillon B."/>
            <person name="Glaser F."/>
            <person name="Hesse C.N."/>
            <person name="Kosti I."/>
            <person name="LaButti K."/>
            <person name="Lindquist E.A."/>
            <person name="Lucas S."/>
            <person name="Salamov A.A."/>
            <person name="Bradshaw R.E."/>
            <person name="Ciuffetti L."/>
            <person name="Hamelin R.C."/>
            <person name="Kema G.H.J."/>
            <person name="Lawrence C."/>
            <person name="Scott J.A."/>
            <person name="Spatafora J.W."/>
            <person name="Turgeon B.G."/>
            <person name="de Wit P.J.G.M."/>
            <person name="Zhong S."/>
            <person name="Goodwin S.B."/>
            <person name="Grigoriev I.V."/>
        </authorList>
    </citation>
    <scope>NUCLEOTIDE SEQUENCE [LARGE SCALE GENOMIC DNA]</scope>
    <source>
        <strain evidence="2 3">SO2202</strain>
    </source>
</reference>
<evidence type="ECO:0000313" key="2">
    <source>
        <dbReference type="EMBL" id="EMF10643.1"/>
    </source>
</evidence>
<gene>
    <name evidence="2" type="ORF">SEPMUDRAFT_109922</name>
</gene>
<protein>
    <recommendedName>
        <fullName evidence="1">Aminoglycoside phosphotransferase domain-containing protein</fullName>
    </recommendedName>
</protein>
<dbReference type="PANTHER" id="PTHR21310:SF54">
    <property type="entry name" value="AMINOGLYCOSIDE PHOSPHOTRANSFERASE DOMAIN-CONTAINING PROTEIN"/>
    <property type="match status" value="1"/>
</dbReference>
<dbReference type="PANTHER" id="PTHR21310">
    <property type="entry name" value="AMINOGLYCOSIDE PHOSPHOTRANSFERASE-RELATED-RELATED"/>
    <property type="match status" value="1"/>
</dbReference>
<proteinExistence type="predicted"/>
<organism evidence="2 3">
    <name type="scientific">Sphaerulina musiva (strain SO2202)</name>
    <name type="common">Poplar stem canker fungus</name>
    <name type="synonym">Septoria musiva</name>
    <dbReference type="NCBI Taxonomy" id="692275"/>
    <lineage>
        <taxon>Eukaryota</taxon>
        <taxon>Fungi</taxon>
        <taxon>Dikarya</taxon>
        <taxon>Ascomycota</taxon>
        <taxon>Pezizomycotina</taxon>
        <taxon>Dothideomycetes</taxon>
        <taxon>Dothideomycetidae</taxon>
        <taxon>Mycosphaerellales</taxon>
        <taxon>Mycosphaerellaceae</taxon>
        <taxon>Sphaerulina</taxon>
    </lineage>
</organism>
<dbReference type="SUPFAM" id="SSF56112">
    <property type="entry name" value="Protein kinase-like (PK-like)"/>
    <property type="match status" value="1"/>
</dbReference>
<dbReference type="Pfam" id="PF01636">
    <property type="entry name" value="APH"/>
    <property type="match status" value="1"/>
</dbReference>
<dbReference type="InterPro" id="IPR051678">
    <property type="entry name" value="AGP_Transferase"/>
</dbReference>
<dbReference type="RefSeq" id="XP_016758764.1">
    <property type="nucleotide sequence ID" value="XM_016900815.1"/>
</dbReference>
<dbReference type="InterPro" id="IPR011009">
    <property type="entry name" value="Kinase-like_dom_sf"/>
</dbReference>
<dbReference type="eggNOG" id="ENOG502RYS9">
    <property type="taxonomic scope" value="Eukaryota"/>
</dbReference>
<sequence length="318" mass="34479">MEDTIHSGLIVQGLVDVGTTIVPAAFHVQMVGALQGNSADAAYFLIADRTHETDLAGHGCTTDDRFVQAEFLDESRDATDVGVFGVGVAARMITFVGGGTFVGLEYIVDGQQQQQQQQQHPECTAGAELDSNRAVMLSYLYRKQSCDTSFSCAHYSPRYGIVAIGASSVKELEHSSPDTISAELSCIIAALQRITGNSAKSLIGSVSGGTVQDRFFKLDYERGPFVSIRDFIDWIFVAATRQQSTTNVTGVEGVYRDLLPDHGNVFFTHGDLTLGKIILSTTIPGSPTKIVGIIDWEQAGWYPEYWEYCKLLEDGGLG</sequence>
<name>N1QHK8_SPHMS</name>
<feature type="domain" description="Aminoglycoside phosphotransferase" evidence="1">
    <location>
        <begin position="252"/>
        <end position="312"/>
    </location>
</feature>
<evidence type="ECO:0000313" key="3">
    <source>
        <dbReference type="Proteomes" id="UP000016931"/>
    </source>
</evidence>
<dbReference type="InterPro" id="IPR002575">
    <property type="entry name" value="Aminoglycoside_PTrfase"/>
</dbReference>
<dbReference type="EMBL" id="KB456267">
    <property type="protein sequence ID" value="EMF10643.1"/>
    <property type="molecule type" value="Genomic_DNA"/>
</dbReference>
<dbReference type="GeneID" id="27897952"/>
<dbReference type="AlphaFoldDB" id="N1QHK8"/>
<dbReference type="Proteomes" id="UP000016931">
    <property type="component" value="Unassembled WGS sequence"/>
</dbReference>